<feature type="region of interest" description="Disordered" evidence="1">
    <location>
        <begin position="232"/>
        <end position="298"/>
    </location>
</feature>
<sequence length="400" mass="43506">MAYIESRSSMVLLCVVFFVIANSFCHCASLTRLKALGEFRESSMLSQGQAKASGLHHGRLLIGQTSLEDPNRKQTQAMKNLLDVYSNYQADMGNHLSPLPLSMLPPSCGYTVRSTQSSLILVAPYDGCFVALEEESYVLPLRWLGLPVRMSCPLKPSCVRIVYIVESVLGNNPLYSTVNGNWEPLMVASSSCGFSVVAHPEGVHLLLQDGMYTLELTGDGETKISCPSLAPVLPEPPKPQPELQSEISKPQATVPQLPGFPQKPAPFNPNPAEASKGPHVQLPEKPVPTKLPLSERPPGPIHSPLYPYNFYARFLPQGPYRMPKPTPQPASTTAPKGQLKQPLSPLRPGATKATPQPAAPQGPLYPYPLYYQPESQSLPAKKPVPKPDLQPPISPVTKSP</sequence>
<dbReference type="Ensembl" id="ENSMAMT00000061229.1">
    <property type="protein sequence ID" value="ENSMAMP00000056272.1"/>
    <property type="gene ID" value="ENSMAMG00000025043.1"/>
</dbReference>
<evidence type="ECO:0000313" key="2">
    <source>
        <dbReference type="Ensembl" id="ENSMAMP00000056272.1"/>
    </source>
</evidence>
<dbReference type="AlphaFoldDB" id="A0A7N8XVA3"/>
<dbReference type="Proteomes" id="UP000261640">
    <property type="component" value="Unplaced"/>
</dbReference>
<evidence type="ECO:0008006" key="4">
    <source>
        <dbReference type="Google" id="ProtNLM"/>
    </source>
</evidence>
<proteinExistence type="predicted"/>
<reference evidence="2" key="2">
    <citation type="submission" date="2025-09" db="UniProtKB">
        <authorList>
            <consortium name="Ensembl"/>
        </authorList>
    </citation>
    <scope>IDENTIFICATION</scope>
</reference>
<organism evidence="2 3">
    <name type="scientific">Mastacembelus armatus</name>
    <name type="common">zig-zag eel</name>
    <dbReference type="NCBI Taxonomy" id="205130"/>
    <lineage>
        <taxon>Eukaryota</taxon>
        <taxon>Metazoa</taxon>
        <taxon>Chordata</taxon>
        <taxon>Craniata</taxon>
        <taxon>Vertebrata</taxon>
        <taxon>Euteleostomi</taxon>
        <taxon>Actinopterygii</taxon>
        <taxon>Neopterygii</taxon>
        <taxon>Teleostei</taxon>
        <taxon>Neoteleostei</taxon>
        <taxon>Acanthomorphata</taxon>
        <taxon>Anabantaria</taxon>
        <taxon>Synbranchiformes</taxon>
        <taxon>Mastacembelidae</taxon>
        <taxon>Mastacembelus</taxon>
    </lineage>
</organism>
<feature type="region of interest" description="Disordered" evidence="1">
    <location>
        <begin position="318"/>
        <end position="400"/>
    </location>
</feature>
<dbReference type="GeneTree" id="ENSGT00940000173998"/>
<accession>A0A7N8XVA3</accession>
<keyword evidence="3" id="KW-1185">Reference proteome</keyword>
<reference evidence="2" key="1">
    <citation type="submission" date="2025-08" db="UniProtKB">
        <authorList>
            <consortium name="Ensembl"/>
        </authorList>
    </citation>
    <scope>IDENTIFICATION</scope>
</reference>
<evidence type="ECO:0000256" key="1">
    <source>
        <dbReference type="SAM" id="MobiDB-lite"/>
    </source>
</evidence>
<name>A0A7N8XVA3_9TELE</name>
<feature type="compositionally biased region" description="Pro residues" evidence="1">
    <location>
        <begin position="357"/>
        <end position="366"/>
    </location>
</feature>
<evidence type="ECO:0000313" key="3">
    <source>
        <dbReference type="Proteomes" id="UP000261640"/>
    </source>
</evidence>
<protein>
    <recommendedName>
        <fullName evidence="4">ZP domain-containing protein</fullName>
    </recommendedName>
</protein>
<dbReference type="InParanoid" id="A0A7N8XVA3"/>